<feature type="signal peptide" evidence="1">
    <location>
        <begin position="1"/>
        <end position="29"/>
    </location>
</feature>
<dbReference type="SUPFAM" id="SSF53850">
    <property type="entry name" value="Periplasmic binding protein-like II"/>
    <property type="match status" value="1"/>
</dbReference>
<dbReference type="PANTHER" id="PTHR43649">
    <property type="entry name" value="ARABINOSE-BINDING PROTEIN-RELATED"/>
    <property type="match status" value="1"/>
</dbReference>
<evidence type="ECO:0000313" key="3">
    <source>
        <dbReference type="Proteomes" id="UP000635565"/>
    </source>
</evidence>
<dbReference type="InterPro" id="IPR006059">
    <property type="entry name" value="SBP"/>
</dbReference>
<evidence type="ECO:0000256" key="1">
    <source>
        <dbReference type="SAM" id="SignalP"/>
    </source>
</evidence>
<sequence length="459" mass="50819">MQSSLSRRRFLAQTGQVALGASLAGSLFAACGDSGTGSTNTLSYWLGVDDAKQRLYIQQHDIKDYMSSHKDVQIKLSFKPNSDIDRLLQIALPAGNGPDLVPTPGPSYSAQYTSSNLLLDLDKYATQYKWQNKIFDWALQSGRVNGKLYSLPTSYETMLFYYNKNLFSQHGWTVPKNRADLEAFAADAAGHGITPFIAGSADWKPATEWFVTVFLNHYAGPDAVYQALSGKVSWKDPIFVESIDLMNKYFQKGWFGGGVKQYFTNKFDTIDTAFAQGKAAVDLEGSWAFQNWPNFFDGKMTKMDYDWAPIPALRSGLPDNIFALGIGSTLSINAKSKAADAAAKYMDWLFTTPQRVTNAMGAIGSEPLPIPLKESDFPAAVDKRLRDSYLSINESAQKGSFGYTTWTFWPPKSDTFMYEGMDKVLTGNLKPADFCSQLDDIFKKELAQGVVPPLPKGKA</sequence>
<feature type="chain" id="PRO_5047009046" evidence="1">
    <location>
        <begin position="30"/>
        <end position="459"/>
    </location>
</feature>
<dbReference type="RefSeq" id="WP_201364881.1">
    <property type="nucleotide sequence ID" value="NZ_BNJJ01000016.1"/>
</dbReference>
<protein>
    <submittedName>
        <fullName evidence="2">ABC transporter substrate-binding protein</fullName>
    </submittedName>
</protein>
<dbReference type="Gene3D" id="3.40.190.10">
    <property type="entry name" value="Periplasmic binding protein-like II"/>
    <property type="match status" value="2"/>
</dbReference>
<dbReference type="InterPro" id="IPR006311">
    <property type="entry name" value="TAT_signal"/>
</dbReference>
<dbReference type="Proteomes" id="UP000635565">
    <property type="component" value="Unassembled WGS sequence"/>
</dbReference>
<dbReference type="PROSITE" id="PS51318">
    <property type="entry name" value="TAT"/>
    <property type="match status" value="1"/>
</dbReference>
<accession>A0ABQ3VMH8</accession>
<dbReference type="InterPro" id="IPR050490">
    <property type="entry name" value="Bact_solute-bd_prot1"/>
</dbReference>
<comment type="caution">
    <text evidence="2">The sequence shown here is derived from an EMBL/GenBank/DDBJ whole genome shotgun (WGS) entry which is preliminary data.</text>
</comment>
<gene>
    <name evidence="2" type="ORF">KSZ_53160</name>
</gene>
<dbReference type="EMBL" id="BNJJ01000016">
    <property type="protein sequence ID" value="GHO87310.1"/>
    <property type="molecule type" value="Genomic_DNA"/>
</dbReference>
<evidence type="ECO:0000313" key="2">
    <source>
        <dbReference type="EMBL" id="GHO87310.1"/>
    </source>
</evidence>
<proteinExistence type="predicted"/>
<organism evidence="2 3">
    <name type="scientific">Dictyobacter formicarum</name>
    <dbReference type="NCBI Taxonomy" id="2778368"/>
    <lineage>
        <taxon>Bacteria</taxon>
        <taxon>Bacillati</taxon>
        <taxon>Chloroflexota</taxon>
        <taxon>Ktedonobacteria</taxon>
        <taxon>Ktedonobacterales</taxon>
        <taxon>Dictyobacteraceae</taxon>
        <taxon>Dictyobacter</taxon>
    </lineage>
</organism>
<keyword evidence="3" id="KW-1185">Reference proteome</keyword>
<dbReference type="Pfam" id="PF01547">
    <property type="entry name" value="SBP_bac_1"/>
    <property type="match status" value="1"/>
</dbReference>
<dbReference type="PANTHER" id="PTHR43649:SF12">
    <property type="entry name" value="DIACETYLCHITOBIOSE BINDING PROTEIN DASA"/>
    <property type="match status" value="1"/>
</dbReference>
<name>A0ABQ3VMH8_9CHLR</name>
<keyword evidence="1" id="KW-0732">Signal</keyword>
<reference evidence="2 3" key="1">
    <citation type="journal article" date="2021" name="Int. J. Syst. Evol. Microbiol.">
        <title>Reticulibacter mediterranei gen. nov., sp. nov., within the new family Reticulibacteraceae fam. nov., and Ktedonospora formicarum gen. nov., sp. nov., Ktedonobacter robiniae sp. nov., Dictyobacter formicarum sp. nov. and Dictyobacter arantiisoli sp. nov., belonging to the class Ktedonobacteria.</title>
        <authorList>
            <person name="Yabe S."/>
            <person name="Zheng Y."/>
            <person name="Wang C.M."/>
            <person name="Sakai Y."/>
            <person name="Abe K."/>
            <person name="Yokota A."/>
            <person name="Donadio S."/>
            <person name="Cavaletti L."/>
            <person name="Monciardini P."/>
        </authorList>
    </citation>
    <scope>NUCLEOTIDE SEQUENCE [LARGE SCALE GENOMIC DNA]</scope>
    <source>
        <strain evidence="2 3">SOSP1-9</strain>
    </source>
</reference>
<dbReference type="PROSITE" id="PS51257">
    <property type="entry name" value="PROKAR_LIPOPROTEIN"/>
    <property type="match status" value="1"/>
</dbReference>